<accession>B8D010</accession>
<dbReference type="GO" id="GO:0046047">
    <property type="term" value="P:TTP catabolic process"/>
    <property type="evidence" value="ECO:0007669"/>
    <property type="project" value="TreeGrafter"/>
</dbReference>
<feature type="domain" description="NTP pyrophosphohydrolase MazG-like" evidence="1">
    <location>
        <begin position="32"/>
        <end position="105"/>
    </location>
</feature>
<dbReference type="FunFam" id="1.10.287.1080:FF:000001">
    <property type="entry name" value="Nucleoside triphosphate pyrophosphohydrolase"/>
    <property type="match status" value="1"/>
</dbReference>
<dbReference type="HOGENOM" id="CLU_038356_0_1_9"/>
<evidence type="ECO:0000313" key="2">
    <source>
        <dbReference type="EMBL" id="ACL70862.1"/>
    </source>
</evidence>
<dbReference type="GO" id="GO:0006950">
    <property type="term" value="P:response to stress"/>
    <property type="evidence" value="ECO:0007669"/>
    <property type="project" value="UniProtKB-ARBA"/>
</dbReference>
<dbReference type="NCBIfam" id="NF007113">
    <property type="entry name" value="PRK09562.1"/>
    <property type="match status" value="1"/>
</dbReference>
<dbReference type="PANTHER" id="PTHR30522">
    <property type="entry name" value="NUCLEOSIDE TRIPHOSPHATE PYROPHOSPHOHYDROLASE"/>
    <property type="match status" value="1"/>
</dbReference>
<gene>
    <name evidence="2" type="ordered locus">Hore_21170</name>
</gene>
<dbReference type="CDD" id="cd11529">
    <property type="entry name" value="NTP-PPase_MazG_Cterm"/>
    <property type="match status" value="1"/>
</dbReference>
<dbReference type="GO" id="GO:0006203">
    <property type="term" value="P:dGTP catabolic process"/>
    <property type="evidence" value="ECO:0007669"/>
    <property type="project" value="TreeGrafter"/>
</dbReference>
<feature type="domain" description="NTP pyrophosphohydrolase MazG-like" evidence="1">
    <location>
        <begin position="173"/>
        <end position="233"/>
    </location>
</feature>
<dbReference type="InterPro" id="IPR048011">
    <property type="entry name" value="NTP-PPase_MazG-like_C"/>
</dbReference>
<dbReference type="InterPro" id="IPR004518">
    <property type="entry name" value="MazG-like_dom"/>
</dbReference>
<dbReference type="AlphaFoldDB" id="B8D010"/>
<protein>
    <submittedName>
        <fullName evidence="2">MazG family protein</fullName>
    </submittedName>
</protein>
<dbReference type="STRING" id="373903.Hore_21170"/>
<dbReference type="GO" id="GO:0047429">
    <property type="term" value="F:nucleoside triphosphate diphosphatase activity"/>
    <property type="evidence" value="ECO:0007669"/>
    <property type="project" value="InterPro"/>
</dbReference>
<dbReference type="InterPro" id="IPR011551">
    <property type="entry name" value="NTP_PyrPHydrolase_MazG"/>
</dbReference>
<dbReference type="Proteomes" id="UP000000719">
    <property type="component" value="Chromosome"/>
</dbReference>
<dbReference type="Gene3D" id="1.10.287.1080">
    <property type="entry name" value="MazG-like"/>
    <property type="match status" value="2"/>
</dbReference>
<dbReference type="CDD" id="cd11528">
    <property type="entry name" value="NTP-PPase_MazG_Nterm"/>
    <property type="match status" value="1"/>
</dbReference>
<dbReference type="GO" id="GO:0046076">
    <property type="term" value="P:dTTP catabolic process"/>
    <property type="evidence" value="ECO:0007669"/>
    <property type="project" value="TreeGrafter"/>
</dbReference>
<reference evidence="2 3" key="1">
    <citation type="journal article" date="2009" name="PLoS ONE">
        <title>Genome analysis of the anaerobic thermohalophilic bacterium Halothermothrix orenii.</title>
        <authorList>
            <person name="Mavromatis K."/>
            <person name="Ivanova N."/>
            <person name="Anderson I."/>
            <person name="Lykidis A."/>
            <person name="Hooper S.D."/>
            <person name="Sun H."/>
            <person name="Kunin V."/>
            <person name="Lapidus A."/>
            <person name="Hugenholtz P."/>
            <person name="Patel B."/>
            <person name="Kyrpides N.C."/>
        </authorList>
    </citation>
    <scope>NUCLEOTIDE SEQUENCE [LARGE SCALE GENOMIC DNA]</scope>
    <source>
        <strain evidence="3">H 168 / OCM 544 / DSM 9562</strain>
    </source>
</reference>
<proteinExistence type="predicted"/>
<dbReference type="GO" id="GO:0046052">
    <property type="term" value="P:UTP catabolic process"/>
    <property type="evidence" value="ECO:0007669"/>
    <property type="project" value="TreeGrafter"/>
</dbReference>
<dbReference type="SUPFAM" id="SSF101386">
    <property type="entry name" value="all-alpha NTP pyrophosphatases"/>
    <property type="match status" value="2"/>
</dbReference>
<dbReference type="Pfam" id="PF03819">
    <property type="entry name" value="MazG"/>
    <property type="match status" value="2"/>
</dbReference>
<name>B8D010_HALOH</name>
<dbReference type="RefSeq" id="WP_015923831.1">
    <property type="nucleotide sequence ID" value="NC_011899.1"/>
</dbReference>
<dbReference type="FunFam" id="1.10.287.1080:FF:000003">
    <property type="entry name" value="Nucleoside triphosphate pyrophosphohydrolase"/>
    <property type="match status" value="1"/>
</dbReference>
<dbReference type="OrthoDB" id="9808939at2"/>
<evidence type="ECO:0000313" key="3">
    <source>
        <dbReference type="Proteomes" id="UP000000719"/>
    </source>
</evidence>
<dbReference type="KEGG" id="hor:Hore_21170"/>
<evidence type="ECO:0000259" key="1">
    <source>
        <dbReference type="Pfam" id="PF03819"/>
    </source>
</evidence>
<dbReference type="InterPro" id="IPR048015">
    <property type="entry name" value="NTP-PPase_MazG-like_N"/>
</dbReference>
<dbReference type="eggNOG" id="COG3956">
    <property type="taxonomic scope" value="Bacteria"/>
</dbReference>
<keyword evidence="3" id="KW-1185">Reference proteome</keyword>
<dbReference type="NCBIfam" id="TIGR00444">
    <property type="entry name" value="mazG"/>
    <property type="match status" value="1"/>
</dbReference>
<dbReference type="PANTHER" id="PTHR30522:SF0">
    <property type="entry name" value="NUCLEOSIDE TRIPHOSPHATE PYROPHOSPHOHYDROLASE"/>
    <property type="match status" value="1"/>
</dbReference>
<dbReference type="EMBL" id="CP001098">
    <property type="protein sequence ID" value="ACL70862.1"/>
    <property type="molecule type" value="Genomic_DNA"/>
</dbReference>
<organism evidence="2 3">
    <name type="scientific">Halothermothrix orenii (strain H 168 / OCM 544 / DSM 9562)</name>
    <dbReference type="NCBI Taxonomy" id="373903"/>
    <lineage>
        <taxon>Bacteria</taxon>
        <taxon>Bacillati</taxon>
        <taxon>Bacillota</taxon>
        <taxon>Clostridia</taxon>
        <taxon>Halanaerobiales</taxon>
        <taxon>Halothermotrichaceae</taxon>
        <taxon>Halothermothrix</taxon>
    </lineage>
</organism>
<dbReference type="GO" id="GO:0046081">
    <property type="term" value="P:dUTP catabolic process"/>
    <property type="evidence" value="ECO:0007669"/>
    <property type="project" value="TreeGrafter"/>
</dbReference>
<dbReference type="GO" id="GO:0046061">
    <property type="term" value="P:dATP catabolic process"/>
    <property type="evidence" value="ECO:0007669"/>
    <property type="project" value="TreeGrafter"/>
</dbReference>
<sequence length="265" mass="31211">MEQERLAEEFIRLVKIMERLRGPDGCPWDKKQDYYTLKPYIIEEAYEVVEALQKDDLELLKEELGDLLLQVVFESQIGKEKGDFNLIDVIKIISEKLIRRHPHVFGDEKVNTVSGVKVNWEKIKKQEKENKGREQTSILDDVSRSQPALNQAYDIQKKAAEVGFDWDNISDVVRKIEEELAEVKEVIKTNEHKEIEEELGDLIFAVVNLCRFYRINPEVALLRTILKFRDRFKYIEKRVSEEGTLLTDKTLEELDSYWEESKTME</sequence>